<evidence type="ECO:0000313" key="2">
    <source>
        <dbReference type="Proteomes" id="UP001497680"/>
    </source>
</evidence>
<gene>
    <name evidence="1" type="ORF">F4821DRAFT_24915</name>
</gene>
<comment type="caution">
    <text evidence="1">The sequence shown here is derived from an EMBL/GenBank/DDBJ whole genome shotgun (WGS) entry which is preliminary data.</text>
</comment>
<reference evidence="1 2" key="1">
    <citation type="journal article" date="2022" name="New Phytol.">
        <title>Ecological generalism drives hyperdiversity of secondary metabolite gene clusters in xylarialean endophytes.</title>
        <authorList>
            <person name="Franco M.E.E."/>
            <person name="Wisecaver J.H."/>
            <person name="Arnold A.E."/>
            <person name="Ju Y.M."/>
            <person name="Slot J.C."/>
            <person name="Ahrendt S."/>
            <person name="Moore L.P."/>
            <person name="Eastman K.E."/>
            <person name="Scott K."/>
            <person name="Konkel Z."/>
            <person name="Mondo S.J."/>
            <person name="Kuo A."/>
            <person name="Hayes R.D."/>
            <person name="Haridas S."/>
            <person name="Andreopoulos B."/>
            <person name="Riley R."/>
            <person name="LaButti K."/>
            <person name="Pangilinan J."/>
            <person name="Lipzen A."/>
            <person name="Amirebrahimi M."/>
            <person name="Yan J."/>
            <person name="Adam C."/>
            <person name="Keymanesh K."/>
            <person name="Ng V."/>
            <person name="Louie K."/>
            <person name="Northen T."/>
            <person name="Drula E."/>
            <person name="Henrissat B."/>
            <person name="Hsieh H.M."/>
            <person name="Youens-Clark K."/>
            <person name="Lutzoni F."/>
            <person name="Miadlikowska J."/>
            <person name="Eastwood D.C."/>
            <person name="Hamelin R.C."/>
            <person name="Grigoriev I.V."/>
            <person name="U'Ren J.M."/>
        </authorList>
    </citation>
    <scope>NUCLEOTIDE SEQUENCE [LARGE SCALE GENOMIC DNA]</scope>
    <source>
        <strain evidence="1 2">ER1909</strain>
    </source>
</reference>
<dbReference type="EMBL" id="MU394392">
    <property type="protein sequence ID" value="KAI6081567.1"/>
    <property type="molecule type" value="Genomic_DNA"/>
</dbReference>
<evidence type="ECO:0000313" key="1">
    <source>
        <dbReference type="EMBL" id="KAI6081567.1"/>
    </source>
</evidence>
<accession>A0ACC0CMK7</accession>
<dbReference type="Proteomes" id="UP001497680">
    <property type="component" value="Unassembled WGS sequence"/>
</dbReference>
<name>A0ACC0CMK7_9PEZI</name>
<proteinExistence type="predicted"/>
<keyword evidence="2" id="KW-1185">Reference proteome</keyword>
<sequence length="219" mass="24073">MAKFDYPYKKGVNITAWVLQFLVCVILLAASAWLLWLVNQEDYDSALSSYEGLFTAAAGIQIAITLLNIVFNIIEIVLIKRKSMPPALYLSFACIKTTIWGIIFILNLISLSVISIILTLVLLATSLMQLIYGAILVHRKRKGTLRGGNYAPAVNPQGNNLEGGYGAPPQQSGYYYPPPNANTEYKPTTEVTSSAPQYGYAPQDAHAGSYELDSRVHHS</sequence>
<protein>
    <submittedName>
        <fullName evidence="1">Uncharacterized protein</fullName>
    </submittedName>
</protein>
<organism evidence="1 2">
    <name type="scientific">Hypoxylon rubiginosum</name>
    <dbReference type="NCBI Taxonomy" id="110542"/>
    <lineage>
        <taxon>Eukaryota</taxon>
        <taxon>Fungi</taxon>
        <taxon>Dikarya</taxon>
        <taxon>Ascomycota</taxon>
        <taxon>Pezizomycotina</taxon>
        <taxon>Sordariomycetes</taxon>
        <taxon>Xylariomycetidae</taxon>
        <taxon>Xylariales</taxon>
        <taxon>Hypoxylaceae</taxon>
        <taxon>Hypoxylon</taxon>
    </lineage>
</organism>